<reference evidence="2 3" key="1">
    <citation type="submission" date="2019-10" db="EMBL/GenBank/DDBJ databases">
        <title>Rubrobacter sp nov SCSIO 52915 isolated from a deep-sea sediment in the South China Sea.</title>
        <authorList>
            <person name="Chen R.W."/>
        </authorList>
    </citation>
    <scope>NUCLEOTIDE SEQUENCE [LARGE SCALE GENOMIC DNA]</scope>
    <source>
        <strain evidence="2 3">SCSIO 52915</strain>
    </source>
</reference>
<feature type="signal peptide" evidence="1">
    <location>
        <begin position="1"/>
        <end position="23"/>
    </location>
</feature>
<evidence type="ECO:0000256" key="1">
    <source>
        <dbReference type="SAM" id="SignalP"/>
    </source>
</evidence>
<gene>
    <name evidence="2" type="ORF">GBA65_01135</name>
</gene>
<evidence type="ECO:0000313" key="2">
    <source>
        <dbReference type="EMBL" id="QIN80597.1"/>
    </source>
</evidence>
<feature type="chain" id="PRO_5038690400" evidence="1">
    <location>
        <begin position="24"/>
        <end position="417"/>
    </location>
</feature>
<dbReference type="EMBL" id="CP045121">
    <property type="protein sequence ID" value="QIN80597.1"/>
    <property type="molecule type" value="Genomic_DNA"/>
</dbReference>
<evidence type="ECO:0000313" key="3">
    <source>
        <dbReference type="Proteomes" id="UP000502706"/>
    </source>
</evidence>
<proteinExistence type="predicted"/>
<dbReference type="Proteomes" id="UP000502706">
    <property type="component" value="Chromosome"/>
</dbReference>
<keyword evidence="1" id="KW-0732">Signal</keyword>
<keyword evidence="3" id="KW-1185">Reference proteome</keyword>
<accession>A0A6G8Q2Q3</accession>
<dbReference type="AlphaFoldDB" id="A0A6G8Q2Q3"/>
<protein>
    <submittedName>
        <fullName evidence="2">Lipase</fullName>
    </submittedName>
</protein>
<name>A0A6G8Q2Q3_9ACTN</name>
<dbReference type="Gene3D" id="3.40.50.1820">
    <property type="entry name" value="alpha/beta hydrolase"/>
    <property type="match status" value="1"/>
</dbReference>
<sequence length="417" mass="45278">MISLLASLLLAVVALLAVLPAQRGAEATSSRTLEATYTSVANGWERVERWKDDGSGFLAEDYPPDGRGNQDGQRLTFFGNAKQPHSSRFLLYHAPGWRTGTVPTPVLLVHGANDNPDRAWANPNELGSYGCGAISCPSTGMMQHLSSRGYEVFAIGFPHKQGDNYYWSEQIGDAVKIIKQKTGASKVDVVGWSKGAFAARMYASSVKKSWGTAYGGDVRKLVLIGNPNRGFDYIFRHGWSHDFQIFPECGGSVNAPAPHTEMVCYGLNRNHPELSIFRTPQGDPYPGQRQMLARWDGVYGLPTYEQDWYTTYYGGQGVYTYGYGIDRAIAEGSLVAPILNAGIPASVPTYLLSGNQADIPTIHNEHTGPSDGVVFANSSSSTQGVGTVAGRTTVYLNHLELGWGTASKDQVVAWLGR</sequence>
<organism evidence="2 3">
    <name type="scientific">Rubrobacter marinus</name>
    <dbReference type="NCBI Taxonomy" id="2653852"/>
    <lineage>
        <taxon>Bacteria</taxon>
        <taxon>Bacillati</taxon>
        <taxon>Actinomycetota</taxon>
        <taxon>Rubrobacteria</taxon>
        <taxon>Rubrobacterales</taxon>
        <taxon>Rubrobacteraceae</taxon>
        <taxon>Rubrobacter</taxon>
    </lineage>
</organism>
<dbReference type="InterPro" id="IPR029058">
    <property type="entry name" value="AB_hydrolase_fold"/>
</dbReference>
<dbReference type="SUPFAM" id="SSF53474">
    <property type="entry name" value="alpha/beta-Hydrolases"/>
    <property type="match status" value="1"/>
</dbReference>
<dbReference type="KEGG" id="rmar:GBA65_01135"/>